<dbReference type="InterPro" id="IPR037401">
    <property type="entry name" value="SnoaL-like"/>
</dbReference>
<keyword evidence="3" id="KW-1185">Reference proteome</keyword>
<dbReference type="InterPro" id="IPR032710">
    <property type="entry name" value="NTF2-like_dom_sf"/>
</dbReference>
<dbReference type="Pfam" id="PF12680">
    <property type="entry name" value="SnoaL_2"/>
    <property type="match status" value="1"/>
</dbReference>
<organism evidence="2 3">
    <name type="scientific">Streptomyces pactum</name>
    <dbReference type="NCBI Taxonomy" id="68249"/>
    <lineage>
        <taxon>Bacteria</taxon>
        <taxon>Bacillati</taxon>
        <taxon>Actinomycetota</taxon>
        <taxon>Actinomycetes</taxon>
        <taxon>Kitasatosporales</taxon>
        <taxon>Streptomycetaceae</taxon>
        <taxon>Streptomyces</taxon>
    </lineage>
</organism>
<evidence type="ECO:0000313" key="3">
    <source>
        <dbReference type="Proteomes" id="UP000189443"/>
    </source>
</evidence>
<protein>
    <recommendedName>
        <fullName evidence="1">SnoaL-like domain-containing protein</fullName>
    </recommendedName>
</protein>
<sequence>MDMKAVADPRSFIEDLHNRYHNDVVHGDEDPATVIDRYYAPDIELVSDGVSMGRERLIKHCKPVRKSVAGGHYEVLEAVRDGNRIAARLIIHGVTQTGATAKIEVFEFCEMTDDGKFANVTSLTRTLKD</sequence>
<feature type="domain" description="SnoaL-like" evidence="1">
    <location>
        <begin position="33"/>
        <end position="118"/>
    </location>
</feature>
<reference evidence="2 3" key="1">
    <citation type="submission" date="2017-02" db="EMBL/GenBank/DDBJ databases">
        <title>Streptomyces pactum ACT12 Genome sequencing and assembly.</title>
        <authorList>
            <person name="Xue Q."/>
            <person name="Yan X."/>
            <person name="Jia L."/>
            <person name="Yan H."/>
        </authorList>
    </citation>
    <scope>NUCLEOTIDE SEQUENCE [LARGE SCALE GENOMIC DNA]</scope>
    <source>
        <strain evidence="2 3">ACT12</strain>
    </source>
</reference>
<gene>
    <name evidence="2" type="ORF">B1H29_04880</name>
</gene>
<evidence type="ECO:0000313" key="2">
    <source>
        <dbReference type="EMBL" id="AQS66349.1"/>
    </source>
</evidence>
<dbReference type="RefSeq" id="WP_055419034.1">
    <property type="nucleotide sequence ID" value="NZ_CP019724.1"/>
</dbReference>
<name>A0A1S6J3N0_9ACTN</name>
<dbReference type="Gene3D" id="3.10.450.50">
    <property type="match status" value="1"/>
</dbReference>
<proteinExistence type="predicted"/>
<dbReference type="Proteomes" id="UP000189443">
    <property type="component" value="Chromosome"/>
</dbReference>
<dbReference type="SUPFAM" id="SSF54427">
    <property type="entry name" value="NTF2-like"/>
    <property type="match status" value="1"/>
</dbReference>
<dbReference type="AlphaFoldDB" id="A0A1S6J3N0"/>
<evidence type="ECO:0000259" key="1">
    <source>
        <dbReference type="Pfam" id="PF12680"/>
    </source>
</evidence>
<dbReference type="OrthoDB" id="1256785at2"/>
<dbReference type="KEGG" id="spac:B1H29_04880"/>
<dbReference type="EMBL" id="CP019724">
    <property type="protein sequence ID" value="AQS66349.1"/>
    <property type="molecule type" value="Genomic_DNA"/>
</dbReference>
<accession>A0A1S6J3N0</accession>